<dbReference type="Pfam" id="PF09588">
    <property type="entry name" value="YqaJ"/>
    <property type="match status" value="1"/>
</dbReference>
<gene>
    <name evidence="3" type="ORF">GCM10010126_57650</name>
</gene>
<organism evidence="3 4">
    <name type="scientific">Planomonospora parontospora</name>
    <dbReference type="NCBI Taxonomy" id="58119"/>
    <lineage>
        <taxon>Bacteria</taxon>
        <taxon>Bacillati</taxon>
        <taxon>Actinomycetota</taxon>
        <taxon>Actinomycetes</taxon>
        <taxon>Streptosporangiales</taxon>
        <taxon>Streptosporangiaceae</taxon>
        <taxon>Planomonospora</taxon>
    </lineage>
</organism>
<comment type="caution">
    <text evidence="3">The sequence shown here is derived from an EMBL/GenBank/DDBJ whole genome shotgun (WGS) entry which is preliminary data.</text>
</comment>
<name>A0AA37F7M9_9ACTN</name>
<accession>A0AA37F7M9</accession>
<dbReference type="EMBL" id="BMQD01000023">
    <property type="protein sequence ID" value="GGK90690.1"/>
    <property type="molecule type" value="Genomic_DNA"/>
</dbReference>
<evidence type="ECO:0000259" key="2">
    <source>
        <dbReference type="Pfam" id="PF09588"/>
    </source>
</evidence>
<dbReference type="InterPro" id="IPR019080">
    <property type="entry name" value="YqaJ_viral_recombinase"/>
</dbReference>
<evidence type="ECO:0000313" key="3">
    <source>
        <dbReference type="EMBL" id="GGK90690.1"/>
    </source>
</evidence>
<dbReference type="RefSeq" id="WP_191897564.1">
    <property type="nucleotide sequence ID" value="NZ_BMQD01000023.1"/>
</dbReference>
<dbReference type="AlphaFoldDB" id="A0AA37F7M9"/>
<sequence length="309" mass="34130">MTVLDIGTARLLGTWPDDSPEWAEARRERFGGSDIAAMLGLSSYTSPYSLWMEKKGYIARDEGGDDALRGKFLEPSLAAYFAYVHPELTVVNHPGTYADGWKLGNPDALCYRDGRLVAGAEYKSARHRSEWGEPGSDEIPPAYWVQVQWYMHLFGLPVWYVAMIGSGLDFATYVVEYNETAALSMVAQAEEFRTSMVWDIPPPLDHHPATYRAVRKAHPEIEHGTKVTVSTKTGVRYVKAVLASTAADKELTAAKAALAAEMGNAHQAYLDGYLIADRRPNKGPHPHVQQARNLNRVPLPATEGDPDGQ</sequence>
<reference evidence="3" key="1">
    <citation type="journal article" date="2014" name="Int. J. Syst. Evol. Microbiol.">
        <title>Complete genome sequence of Corynebacterium casei LMG S-19264T (=DSM 44701T), isolated from a smear-ripened cheese.</title>
        <authorList>
            <consortium name="US DOE Joint Genome Institute (JGI-PGF)"/>
            <person name="Walter F."/>
            <person name="Albersmeier A."/>
            <person name="Kalinowski J."/>
            <person name="Ruckert C."/>
        </authorList>
    </citation>
    <scope>NUCLEOTIDE SEQUENCE</scope>
    <source>
        <strain evidence="3">JCM 3093</strain>
    </source>
</reference>
<protein>
    <recommendedName>
        <fullName evidence="2">YqaJ viral recombinase domain-containing protein</fullName>
    </recommendedName>
</protein>
<dbReference type="Gene3D" id="3.90.320.10">
    <property type="match status" value="1"/>
</dbReference>
<evidence type="ECO:0000256" key="1">
    <source>
        <dbReference type="SAM" id="MobiDB-lite"/>
    </source>
</evidence>
<dbReference type="InterPro" id="IPR011335">
    <property type="entry name" value="Restrct_endonuc-II-like"/>
</dbReference>
<proteinExistence type="predicted"/>
<evidence type="ECO:0000313" key="4">
    <source>
        <dbReference type="Proteomes" id="UP000627984"/>
    </source>
</evidence>
<dbReference type="Proteomes" id="UP000627984">
    <property type="component" value="Unassembled WGS sequence"/>
</dbReference>
<reference evidence="3" key="2">
    <citation type="submission" date="2022-09" db="EMBL/GenBank/DDBJ databases">
        <authorList>
            <person name="Sun Q."/>
            <person name="Ohkuma M."/>
        </authorList>
    </citation>
    <scope>NUCLEOTIDE SEQUENCE</scope>
    <source>
        <strain evidence="3">JCM 3093</strain>
    </source>
</reference>
<dbReference type="InterPro" id="IPR011604">
    <property type="entry name" value="PDDEXK-like_dom_sf"/>
</dbReference>
<feature type="region of interest" description="Disordered" evidence="1">
    <location>
        <begin position="280"/>
        <end position="309"/>
    </location>
</feature>
<dbReference type="SUPFAM" id="SSF52980">
    <property type="entry name" value="Restriction endonuclease-like"/>
    <property type="match status" value="1"/>
</dbReference>
<feature type="domain" description="YqaJ viral recombinase" evidence="2">
    <location>
        <begin position="21"/>
        <end position="153"/>
    </location>
</feature>